<dbReference type="InterPro" id="IPR006101">
    <property type="entry name" value="Glyco_hydro_2"/>
</dbReference>
<comment type="activity regulation">
    <text evidence="12">Inhibited by L-aspartic acid.</text>
</comment>
<evidence type="ECO:0000256" key="9">
    <source>
        <dbReference type="ARBA" id="ARBA00023180"/>
    </source>
</evidence>
<dbReference type="KEGG" id="pmrn:116939184"/>
<comment type="subcellular location">
    <subcellularLocation>
        <location evidence="2">Lysosome</location>
    </subcellularLocation>
</comment>
<feature type="domain" description="Glycosyl hydrolases family 2 sugar binding" evidence="16">
    <location>
        <begin position="50"/>
        <end position="236"/>
    </location>
</feature>
<keyword evidence="11 12" id="KW-0326">Glycosidase</keyword>
<dbReference type="Gene3D" id="3.20.20.80">
    <property type="entry name" value="Glycosidases"/>
    <property type="match status" value="1"/>
</dbReference>
<feature type="signal peptide" evidence="13">
    <location>
        <begin position="1"/>
        <end position="29"/>
    </location>
</feature>
<dbReference type="InterPro" id="IPR008979">
    <property type="entry name" value="Galactose-bd-like_sf"/>
</dbReference>
<dbReference type="Pfam" id="PF00703">
    <property type="entry name" value="Glyco_hydro_2"/>
    <property type="match status" value="1"/>
</dbReference>
<dbReference type="PANTHER" id="PTHR10066">
    <property type="entry name" value="BETA-GLUCURONIDASE"/>
    <property type="match status" value="1"/>
</dbReference>
<comment type="subunit">
    <text evidence="4 12">Homotetramer.</text>
</comment>
<evidence type="ECO:0000256" key="12">
    <source>
        <dbReference type="RuleBase" id="RU361154"/>
    </source>
</evidence>
<evidence type="ECO:0000256" key="7">
    <source>
        <dbReference type="ARBA" id="ARBA00022729"/>
    </source>
</evidence>
<dbReference type="GO" id="GO:0005975">
    <property type="term" value="P:carbohydrate metabolic process"/>
    <property type="evidence" value="ECO:0007669"/>
    <property type="project" value="InterPro"/>
</dbReference>
<reference evidence="18" key="1">
    <citation type="submission" date="2025-08" db="UniProtKB">
        <authorList>
            <consortium name="RefSeq"/>
        </authorList>
    </citation>
    <scope>IDENTIFICATION</scope>
    <source>
        <tissue evidence="18">Sperm</tissue>
    </source>
</reference>
<comment type="function">
    <text evidence="1 12">Plays an important role in the degradation of dermatan and keratan sulfates.</text>
</comment>
<feature type="chain" id="PRO_5042534890" description="Beta-glucuronidase" evidence="13">
    <location>
        <begin position="30"/>
        <end position="667"/>
    </location>
</feature>
<organism evidence="17 18">
    <name type="scientific">Petromyzon marinus</name>
    <name type="common">Sea lamprey</name>
    <dbReference type="NCBI Taxonomy" id="7757"/>
    <lineage>
        <taxon>Eukaryota</taxon>
        <taxon>Metazoa</taxon>
        <taxon>Chordata</taxon>
        <taxon>Craniata</taxon>
        <taxon>Vertebrata</taxon>
        <taxon>Cyclostomata</taxon>
        <taxon>Hyperoartia</taxon>
        <taxon>Petromyzontiformes</taxon>
        <taxon>Petromyzontidae</taxon>
        <taxon>Petromyzon</taxon>
    </lineage>
</organism>
<dbReference type="EC" id="3.2.1.31" evidence="5 12"/>
<feature type="domain" description="Glycoside hydrolase family 2 immunoglobulin-like beta-sandwich" evidence="14">
    <location>
        <begin position="238"/>
        <end position="343"/>
    </location>
</feature>
<dbReference type="SUPFAM" id="SSF49303">
    <property type="entry name" value="beta-Galactosidase/glucuronidase domain"/>
    <property type="match status" value="1"/>
</dbReference>
<dbReference type="GO" id="GO:0005615">
    <property type="term" value="C:extracellular space"/>
    <property type="evidence" value="ECO:0007669"/>
    <property type="project" value="TreeGrafter"/>
</dbReference>
<sequence>MSRPRAPSLTLFLVRLAGLAAWMTAGVQAGAETGLGSGVLYPRESRSRELKELGGFWAFRADDSPGRDEGFTRGWAEKGLVETGPVLEMPVPSSYNDVTQEAALRDFVGWAWYERHAWVPSSWVAENANRRVVLRFGSVHYNAIVWVNGKEVTRHEGGHLPFEADITAIVRTPASTPCRITVAVNNTLTPSTLPPGSIEYMRDTLRYPRGYFVQNIQFDFFNYAGIHRPVLLYSTPDAFIDDVTVLTDFHDDLGVVNYNVSVVGADECQLMVSLSDREGHEVAKGEANCSDGVGTLKVARPKLWWPLTMRPEAGYLYTLQVHAKSLVRGEQREDWYNLPVGIRTVRVTATQFLINGEPFYFRGFGKHEDSDIRGRGFDWAILAKDLNLIRWLGANSFRTSHYPYAEELMDACDRLGIVIIDECPGVGITQPANFGNASLEHHLAVMGELVRRDKNRPSVVMWSVANEPASQLSVAEPYFKTVIEHTRHLDPTRPVTYVINQSFQTDKAAQYTDVVCLNAYYSWYHDAGHLEVIVPQLRYTLDGWHAKHGKPVLQTEYGADTIPGLHSDPPLMFTEEYQVAVMKSYFKVFDEKRDAYFIGEMIWNFADFATQQGITRVVGNKKGIFTRQRQPKSAAFLLRERYWKLANVTVPHVTGYGMSPILSTSYH</sequence>
<accession>A0AAJ7SRH5</accession>
<dbReference type="Pfam" id="PF02837">
    <property type="entry name" value="Glyco_hydro_2_N"/>
    <property type="match status" value="1"/>
</dbReference>
<evidence type="ECO:0000256" key="3">
    <source>
        <dbReference type="ARBA" id="ARBA00007401"/>
    </source>
</evidence>
<feature type="domain" description="Glycoside hydrolase family 2 catalytic" evidence="15">
    <location>
        <begin position="345"/>
        <end position="646"/>
    </location>
</feature>
<evidence type="ECO:0000256" key="1">
    <source>
        <dbReference type="ARBA" id="ARBA00003025"/>
    </source>
</evidence>
<evidence type="ECO:0000256" key="2">
    <source>
        <dbReference type="ARBA" id="ARBA00004371"/>
    </source>
</evidence>
<dbReference type="InterPro" id="IPR036156">
    <property type="entry name" value="Beta-gal/glucu_dom_sf"/>
</dbReference>
<evidence type="ECO:0000256" key="11">
    <source>
        <dbReference type="ARBA" id="ARBA00023295"/>
    </source>
</evidence>
<dbReference type="InterPro" id="IPR006103">
    <property type="entry name" value="Glyco_hydro_2_cat"/>
</dbReference>
<keyword evidence="9" id="KW-0325">Glycoprotein</keyword>
<name>A0AAJ7SRH5_PETMA</name>
<dbReference type="SUPFAM" id="SSF49785">
    <property type="entry name" value="Galactose-binding domain-like"/>
    <property type="match status" value="1"/>
</dbReference>
<keyword evidence="10 12" id="KW-0458">Lysosome</keyword>
<protein>
    <recommendedName>
        <fullName evidence="6 12">Beta-glucuronidase</fullName>
        <ecNumber evidence="5 12">3.2.1.31</ecNumber>
    </recommendedName>
</protein>
<dbReference type="InterPro" id="IPR006104">
    <property type="entry name" value="Glyco_hydro_2_N"/>
</dbReference>
<comment type="catalytic activity">
    <reaction evidence="12">
        <text>a beta-D-glucuronoside + H2O = D-glucuronate + an alcohol</text>
        <dbReference type="Rhea" id="RHEA:17633"/>
        <dbReference type="ChEBI" id="CHEBI:15377"/>
        <dbReference type="ChEBI" id="CHEBI:30879"/>
        <dbReference type="ChEBI" id="CHEBI:58720"/>
        <dbReference type="ChEBI" id="CHEBI:83411"/>
        <dbReference type="EC" id="3.2.1.31"/>
    </reaction>
</comment>
<evidence type="ECO:0000259" key="14">
    <source>
        <dbReference type="Pfam" id="PF00703"/>
    </source>
</evidence>
<evidence type="ECO:0000256" key="13">
    <source>
        <dbReference type="SAM" id="SignalP"/>
    </source>
</evidence>
<dbReference type="Pfam" id="PF02836">
    <property type="entry name" value="Glyco_hydro_2_C"/>
    <property type="match status" value="1"/>
</dbReference>
<dbReference type="AlphaFoldDB" id="A0AAJ7SRH5"/>
<dbReference type="FunFam" id="3.20.20.80:FF:000029">
    <property type="entry name" value="Beta-glucuronidase"/>
    <property type="match status" value="1"/>
</dbReference>
<dbReference type="PANTHER" id="PTHR10066:SF67">
    <property type="entry name" value="BETA-GLUCURONIDASE"/>
    <property type="match status" value="1"/>
</dbReference>
<dbReference type="GO" id="GO:0005764">
    <property type="term" value="C:lysosome"/>
    <property type="evidence" value="ECO:0007669"/>
    <property type="project" value="UniProtKB-SubCell"/>
</dbReference>
<dbReference type="PROSITE" id="PS00608">
    <property type="entry name" value="GLYCOSYL_HYDROL_F2_2"/>
    <property type="match status" value="1"/>
</dbReference>
<dbReference type="FunFam" id="2.60.120.260:FF:000027">
    <property type="entry name" value="Beta-glucuronidase"/>
    <property type="match status" value="1"/>
</dbReference>
<comment type="similarity">
    <text evidence="3 12">Belongs to the glycosyl hydrolase 2 family.</text>
</comment>
<dbReference type="Gene3D" id="2.60.120.260">
    <property type="entry name" value="Galactose-binding domain-like"/>
    <property type="match status" value="1"/>
</dbReference>
<proteinExistence type="inferred from homology"/>
<dbReference type="InterPro" id="IPR023230">
    <property type="entry name" value="Glyco_hydro_2_CS"/>
</dbReference>
<evidence type="ECO:0000256" key="6">
    <source>
        <dbReference type="ARBA" id="ARBA00016205"/>
    </source>
</evidence>
<dbReference type="InterPro" id="IPR017853">
    <property type="entry name" value="GH"/>
</dbReference>
<dbReference type="FunFam" id="2.60.40.10:FF:000628">
    <property type="entry name" value="Beta-glucuronidase"/>
    <property type="match status" value="1"/>
</dbReference>
<dbReference type="GO" id="GO:0004566">
    <property type="term" value="F:beta-glucuronidase activity"/>
    <property type="evidence" value="ECO:0007669"/>
    <property type="project" value="UniProtKB-EC"/>
</dbReference>
<evidence type="ECO:0000256" key="8">
    <source>
        <dbReference type="ARBA" id="ARBA00022801"/>
    </source>
</evidence>
<dbReference type="InterPro" id="IPR013783">
    <property type="entry name" value="Ig-like_fold"/>
</dbReference>
<dbReference type="GO" id="GO:0019391">
    <property type="term" value="P:glucuronoside catabolic process"/>
    <property type="evidence" value="ECO:0007669"/>
    <property type="project" value="TreeGrafter"/>
</dbReference>
<dbReference type="RefSeq" id="XP_032803177.1">
    <property type="nucleotide sequence ID" value="XM_032947286.1"/>
</dbReference>
<evidence type="ECO:0000259" key="16">
    <source>
        <dbReference type="Pfam" id="PF02837"/>
    </source>
</evidence>
<dbReference type="Proteomes" id="UP001318040">
    <property type="component" value="Chromosome 5"/>
</dbReference>
<keyword evidence="17" id="KW-1185">Reference proteome</keyword>
<keyword evidence="8 12" id="KW-0378">Hydrolase</keyword>
<evidence type="ECO:0000256" key="4">
    <source>
        <dbReference type="ARBA" id="ARBA00011881"/>
    </source>
</evidence>
<dbReference type="InterPro" id="IPR006102">
    <property type="entry name" value="Ig-like_GH2"/>
</dbReference>
<dbReference type="CTD" id="2990"/>
<evidence type="ECO:0000256" key="5">
    <source>
        <dbReference type="ARBA" id="ARBA00012761"/>
    </source>
</evidence>
<gene>
    <name evidence="18" type="primary">GUSB</name>
</gene>
<dbReference type="Gene3D" id="2.60.40.10">
    <property type="entry name" value="Immunoglobulins"/>
    <property type="match status" value="1"/>
</dbReference>
<dbReference type="SUPFAM" id="SSF51445">
    <property type="entry name" value="(Trans)glycosidases"/>
    <property type="match status" value="1"/>
</dbReference>
<evidence type="ECO:0000256" key="10">
    <source>
        <dbReference type="ARBA" id="ARBA00023228"/>
    </source>
</evidence>
<dbReference type="PRINTS" id="PR00132">
    <property type="entry name" value="GLHYDRLASE2"/>
</dbReference>
<dbReference type="InterPro" id="IPR023232">
    <property type="entry name" value="Glyco_hydro_2_AS"/>
</dbReference>
<dbReference type="NCBIfam" id="NF007538">
    <property type="entry name" value="PRK10150.1"/>
    <property type="match status" value="1"/>
</dbReference>
<keyword evidence="7 13" id="KW-0732">Signal</keyword>
<evidence type="ECO:0000259" key="15">
    <source>
        <dbReference type="Pfam" id="PF02836"/>
    </source>
</evidence>
<evidence type="ECO:0000313" key="17">
    <source>
        <dbReference type="Proteomes" id="UP001318040"/>
    </source>
</evidence>
<dbReference type="PROSITE" id="PS00719">
    <property type="entry name" value="GLYCOSYL_HYDROL_F2_1"/>
    <property type="match status" value="1"/>
</dbReference>
<evidence type="ECO:0000313" key="18">
    <source>
        <dbReference type="RefSeq" id="XP_032803177.1"/>
    </source>
</evidence>
<dbReference type="GO" id="GO:0030246">
    <property type="term" value="F:carbohydrate binding"/>
    <property type="evidence" value="ECO:0007669"/>
    <property type="project" value="TreeGrafter"/>
</dbReference>